<dbReference type="GO" id="GO:0015297">
    <property type="term" value="F:antiporter activity"/>
    <property type="evidence" value="ECO:0007669"/>
    <property type="project" value="InterPro"/>
</dbReference>
<feature type="transmembrane region" description="Helical" evidence="10">
    <location>
        <begin position="294"/>
        <end position="315"/>
    </location>
</feature>
<dbReference type="InterPro" id="IPR002528">
    <property type="entry name" value="MATE_fam"/>
</dbReference>
<protein>
    <recommendedName>
        <fullName evidence="3">Multidrug export protein MepA</fullName>
    </recommendedName>
</protein>
<comment type="subcellular location">
    <subcellularLocation>
        <location evidence="1">Cell inner membrane</location>
        <topology evidence="1">Multi-pass membrane protein</topology>
    </subcellularLocation>
</comment>
<accession>A0A6A4RDS7</accession>
<evidence type="ECO:0000256" key="5">
    <source>
        <dbReference type="ARBA" id="ARBA00022475"/>
    </source>
</evidence>
<dbReference type="Proteomes" id="UP000441586">
    <property type="component" value="Unassembled WGS sequence"/>
</dbReference>
<organism evidence="11 12">
    <name type="scientific">Parasedimentitalea maritima</name>
    <dbReference type="NCBI Taxonomy" id="2578117"/>
    <lineage>
        <taxon>Bacteria</taxon>
        <taxon>Pseudomonadati</taxon>
        <taxon>Pseudomonadota</taxon>
        <taxon>Alphaproteobacteria</taxon>
        <taxon>Rhodobacterales</taxon>
        <taxon>Paracoccaceae</taxon>
        <taxon>Parasedimentitalea</taxon>
    </lineage>
</organism>
<feature type="transmembrane region" description="Helical" evidence="10">
    <location>
        <begin position="179"/>
        <end position="202"/>
    </location>
</feature>
<evidence type="ECO:0000256" key="10">
    <source>
        <dbReference type="SAM" id="Phobius"/>
    </source>
</evidence>
<reference evidence="11 12" key="1">
    <citation type="submission" date="2019-12" db="EMBL/GenBank/DDBJ databases">
        <authorList>
            <person name="Zhang Y.-J."/>
        </authorList>
    </citation>
    <scope>NUCLEOTIDE SEQUENCE [LARGE SCALE GENOMIC DNA]</scope>
    <source>
        <strain evidence="11 12">H18S-6</strain>
    </source>
</reference>
<dbReference type="RefSeq" id="WP_158981509.1">
    <property type="nucleotide sequence ID" value="NZ_WSFO01000016.1"/>
</dbReference>
<evidence type="ECO:0000256" key="7">
    <source>
        <dbReference type="ARBA" id="ARBA00022989"/>
    </source>
</evidence>
<dbReference type="PANTHER" id="PTHR43823:SF3">
    <property type="entry name" value="MULTIDRUG EXPORT PROTEIN MEPA"/>
    <property type="match status" value="1"/>
</dbReference>
<evidence type="ECO:0000256" key="9">
    <source>
        <dbReference type="ARBA" id="ARBA00023251"/>
    </source>
</evidence>
<dbReference type="EMBL" id="WSFO01000016">
    <property type="protein sequence ID" value="KAE9626439.1"/>
    <property type="molecule type" value="Genomic_DNA"/>
</dbReference>
<evidence type="ECO:0000256" key="1">
    <source>
        <dbReference type="ARBA" id="ARBA00004429"/>
    </source>
</evidence>
<evidence type="ECO:0000313" key="12">
    <source>
        <dbReference type="Proteomes" id="UP000441586"/>
    </source>
</evidence>
<dbReference type="InterPro" id="IPR048279">
    <property type="entry name" value="MdtK-like"/>
</dbReference>
<dbReference type="GO" id="GO:0005886">
    <property type="term" value="C:plasma membrane"/>
    <property type="evidence" value="ECO:0007669"/>
    <property type="project" value="UniProtKB-SubCell"/>
</dbReference>
<sequence>MSNTERPAHGAGQVADTRHPDNIYLSGPIMPLFLKTALPIVLVMLVNGLFTVVDAYFLGIYVGTDAVVSVTLMFPLYMMLIALSTLVSNGFSSVYARQTGAGNITTAQAVFTSAIQLSMLVCAILIIGFALFGGQLSIWVANGSEVLADLGWGYMAILIFCSPLVFVLAINIDALRAEGLLPAMTFITLLSAILNIVFDWLFVVQIQWGVNGSAYGTVLSQICAMAAILLYRHRSNSGQNSFTLTPITQYWRELLALGAPSSLGYIGLSLSAGVTLFGLQVWAGDHFEPTSGAFGIMTRLMTFTFLPLLGLSLAFQTIVGNNYGARQTERAHKATFISVTVAFGYCALVQFAFVLTAPWLGGVFINDMLIQQELARILPIGTLTLFLFGPLMMIAGYFQAVGDAARAAILGLSRTYLFAIPLSFALPFVIGEPGIWYAGVVAEIMVLAVTVVVLLQLRSTPQTSPTT</sequence>
<dbReference type="PANTHER" id="PTHR43823">
    <property type="entry name" value="SPORULATION PROTEIN YKVU"/>
    <property type="match status" value="1"/>
</dbReference>
<keyword evidence="5" id="KW-1003">Cell membrane</keyword>
<dbReference type="Pfam" id="PF01554">
    <property type="entry name" value="MatE"/>
    <property type="match status" value="2"/>
</dbReference>
<feature type="transmembrane region" description="Helical" evidence="10">
    <location>
        <begin position="74"/>
        <end position="96"/>
    </location>
</feature>
<keyword evidence="8 10" id="KW-0472">Membrane</keyword>
<feature type="transmembrane region" description="Helical" evidence="10">
    <location>
        <begin position="152"/>
        <end position="172"/>
    </location>
</feature>
<dbReference type="GO" id="GO:0042910">
    <property type="term" value="F:xenobiotic transmembrane transporter activity"/>
    <property type="evidence" value="ECO:0007669"/>
    <property type="project" value="InterPro"/>
</dbReference>
<evidence type="ECO:0000256" key="6">
    <source>
        <dbReference type="ARBA" id="ARBA00022692"/>
    </source>
</evidence>
<gene>
    <name evidence="11" type="ORF">GP644_21345</name>
</gene>
<dbReference type="PIRSF" id="PIRSF006603">
    <property type="entry name" value="DinF"/>
    <property type="match status" value="1"/>
</dbReference>
<feature type="transmembrane region" description="Helical" evidence="10">
    <location>
        <begin position="377"/>
        <end position="398"/>
    </location>
</feature>
<feature type="transmembrane region" description="Helical" evidence="10">
    <location>
        <begin position="336"/>
        <end position="357"/>
    </location>
</feature>
<keyword evidence="6 10" id="KW-0812">Transmembrane</keyword>
<name>A0A6A4RDS7_9RHOB</name>
<feature type="transmembrane region" description="Helical" evidence="10">
    <location>
        <begin position="436"/>
        <end position="455"/>
    </location>
</feature>
<comment type="similarity">
    <text evidence="2">Belongs to the multi antimicrobial extrusion (MATE) (TC 2.A.66.1) family. MepA subfamily.</text>
</comment>
<feature type="transmembrane region" description="Helical" evidence="10">
    <location>
        <begin position="214"/>
        <end position="233"/>
    </location>
</feature>
<dbReference type="CDD" id="cd13143">
    <property type="entry name" value="MATE_MepA_like"/>
    <property type="match status" value="1"/>
</dbReference>
<dbReference type="InterPro" id="IPR051327">
    <property type="entry name" value="MATE_MepA_subfamily"/>
</dbReference>
<keyword evidence="4" id="KW-0813">Transport</keyword>
<dbReference type="InterPro" id="IPR045070">
    <property type="entry name" value="MATE_MepA-like"/>
</dbReference>
<keyword evidence="7 10" id="KW-1133">Transmembrane helix</keyword>
<dbReference type="AlphaFoldDB" id="A0A6A4RDS7"/>
<evidence type="ECO:0000256" key="4">
    <source>
        <dbReference type="ARBA" id="ARBA00022448"/>
    </source>
</evidence>
<comment type="caution">
    <text evidence="11">The sequence shown here is derived from an EMBL/GenBank/DDBJ whole genome shotgun (WGS) entry which is preliminary data.</text>
</comment>
<proteinExistence type="inferred from homology"/>
<evidence type="ECO:0000256" key="2">
    <source>
        <dbReference type="ARBA" id="ARBA00008417"/>
    </source>
</evidence>
<feature type="transmembrane region" description="Helical" evidence="10">
    <location>
        <begin position="117"/>
        <end position="140"/>
    </location>
</feature>
<keyword evidence="9" id="KW-0046">Antibiotic resistance</keyword>
<feature type="transmembrane region" description="Helical" evidence="10">
    <location>
        <begin position="410"/>
        <end position="430"/>
    </location>
</feature>
<evidence type="ECO:0000256" key="8">
    <source>
        <dbReference type="ARBA" id="ARBA00023136"/>
    </source>
</evidence>
<evidence type="ECO:0000313" key="11">
    <source>
        <dbReference type="EMBL" id="KAE9626439.1"/>
    </source>
</evidence>
<feature type="transmembrane region" description="Helical" evidence="10">
    <location>
        <begin position="40"/>
        <end position="62"/>
    </location>
</feature>
<dbReference type="GO" id="GO:0046677">
    <property type="term" value="P:response to antibiotic"/>
    <property type="evidence" value="ECO:0007669"/>
    <property type="project" value="UniProtKB-KW"/>
</dbReference>
<evidence type="ECO:0000256" key="3">
    <source>
        <dbReference type="ARBA" id="ARBA00022106"/>
    </source>
</evidence>
<feature type="transmembrane region" description="Helical" evidence="10">
    <location>
        <begin position="254"/>
        <end position="282"/>
    </location>
</feature>